<dbReference type="InterPro" id="IPR023753">
    <property type="entry name" value="FAD/NAD-binding_dom"/>
</dbReference>
<gene>
    <name evidence="5" type="ORF">MJO52_08625</name>
</gene>
<dbReference type="PANTHER" id="PTHR43872">
    <property type="entry name" value="MONOOXYGENASE, PUTATIVE (AFU_ORTHOLOGUE AFUA_8G02570)-RELATED"/>
    <property type="match status" value="1"/>
</dbReference>
<organism evidence="5 6">
    <name type="scientific">Microbulbifer variabilis</name>
    <dbReference type="NCBI Taxonomy" id="266805"/>
    <lineage>
        <taxon>Bacteria</taxon>
        <taxon>Pseudomonadati</taxon>
        <taxon>Pseudomonadota</taxon>
        <taxon>Gammaproteobacteria</taxon>
        <taxon>Cellvibrionales</taxon>
        <taxon>Microbulbiferaceae</taxon>
        <taxon>Microbulbifer</taxon>
    </lineage>
</organism>
<dbReference type="InterPro" id="IPR036188">
    <property type="entry name" value="FAD/NAD-bd_sf"/>
</dbReference>
<dbReference type="PRINTS" id="PR00469">
    <property type="entry name" value="PNDRDTASEII"/>
</dbReference>
<sequence>MILQPLHFDVLIIGAGLSGIGTACHLRRECPSKKIAILERRSQIGGTWDLFRYPGIRSDSDMFTFGFDFRPWPGLKVLADGPSIRQYLIDTADEYAVSRDIHFNVDLFSANWDSQKELWILQGSNTQSGKPCYYSCKFLISCTGYYDHSQGYLPKIPGAEQFQGDYIHPQHWPEELDYQNKKIVVIGSGATAITLVPALADQAKHVTMLQRSPSYVISVPAFDKLSALLLKFLPKSWVFNFARWRNIKIQRWLFKASKHWPHFMRKLFLRGVRKSLPNDFDMRHFTPSYSPWDQRICAVPDDDFFAAIKSGKASVETGEIKAIDKQGIELESGQQIDADIIITATGLNIQVLGGMQLSIDGKKVPISEKLTYKAVLLEGVPNMSWVFGYTNAPWTLKADISARYICRLINYMDEHQLDICLPVDSEGCAESDSVMSSLSSGYVRRGNHALPRQGNKYPWRLLNNYEQDCKILLQGSIADGILTFQKGKNAIEPETTRLTSNQTEEIATH</sequence>
<dbReference type="Gene3D" id="3.50.50.60">
    <property type="entry name" value="FAD/NAD(P)-binding domain"/>
    <property type="match status" value="2"/>
</dbReference>
<reference evidence="5" key="1">
    <citation type="submission" date="2022-02" db="EMBL/GenBank/DDBJ databases">
        <title>Coral-associated bacteria.</title>
        <authorList>
            <person name="Tang K."/>
            <person name="Wang X."/>
        </authorList>
    </citation>
    <scope>NUCLEOTIDE SEQUENCE</scope>
    <source>
        <strain evidence="5">SCSIO 43006</strain>
    </source>
</reference>
<feature type="domain" description="FAD/NAD(P)-binding" evidence="4">
    <location>
        <begin position="8"/>
        <end position="216"/>
    </location>
</feature>
<name>A0ABY4VH41_9GAMM</name>
<dbReference type="EMBL" id="CP092418">
    <property type="protein sequence ID" value="USD23643.1"/>
    <property type="molecule type" value="Genomic_DNA"/>
</dbReference>
<evidence type="ECO:0000256" key="3">
    <source>
        <dbReference type="ARBA" id="ARBA00023033"/>
    </source>
</evidence>
<evidence type="ECO:0000313" key="5">
    <source>
        <dbReference type="EMBL" id="USD23643.1"/>
    </source>
</evidence>
<comment type="similarity">
    <text evidence="2">Belongs to the FAD-binding monooxygenase family.</text>
</comment>
<comment type="cofactor">
    <cofactor evidence="1">
        <name>FAD</name>
        <dbReference type="ChEBI" id="CHEBI:57692"/>
    </cofactor>
</comment>
<dbReference type="RefSeq" id="WP_252085984.1">
    <property type="nucleotide sequence ID" value="NZ_CP092418.1"/>
</dbReference>
<dbReference type="SUPFAM" id="SSF51905">
    <property type="entry name" value="FAD/NAD(P)-binding domain"/>
    <property type="match status" value="1"/>
</dbReference>
<evidence type="ECO:0000313" key="6">
    <source>
        <dbReference type="Proteomes" id="UP001055658"/>
    </source>
</evidence>
<evidence type="ECO:0000259" key="4">
    <source>
        <dbReference type="Pfam" id="PF07992"/>
    </source>
</evidence>
<keyword evidence="3" id="KW-0560">Oxidoreductase</keyword>
<evidence type="ECO:0000256" key="1">
    <source>
        <dbReference type="ARBA" id="ARBA00001974"/>
    </source>
</evidence>
<dbReference type="InterPro" id="IPR051820">
    <property type="entry name" value="FAD-binding_MO"/>
</dbReference>
<dbReference type="Pfam" id="PF07992">
    <property type="entry name" value="Pyr_redox_2"/>
    <property type="match status" value="1"/>
</dbReference>
<keyword evidence="6" id="KW-1185">Reference proteome</keyword>
<protein>
    <submittedName>
        <fullName evidence="5">NAD(P)/FAD-dependent oxidoreductase</fullName>
    </submittedName>
</protein>
<dbReference type="Proteomes" id="UP001055658">
    <property type="component" value="Chromosome"/>
</dbReference>
<keyword evidence="3" id="KW-0503">Monooxygenase</keyword>
<evidence type="ECO:0000256" key="2">
    <source>
        <dbReference type="ARBA" id="ARBA00010139"/>
    </source>
</evidence>
<proteinExistence type="inferred from homology"/>
<dbReference type="PANTHER" id="PTHR43872:SF1">
    <property type="entry name" value="MONOOXYGENASE, PUTATIVE (AFU_ORTHOLOGUE AFUA_8G02570)-RELATED"/>
    <property type="match status" value="1"/>
</dbReference>
<accession>A0ABY4VH41</accession>